<dbReference type="PANTHER" id="PTHR33221">
    <property type="entry name" value="WINGED HELIX-TURN-HELIX TRANSCRIPTIONAL REGULATOR, RRF2 FAMILY"/>
    <property type="match status" value="1"/>
</dbReference>
<evidence type="ECO:0000313" key="1">
    <source>
        <dbReference type="EMBL" id="GAA4691238.1"/>
    </source>
</evidence>
<name>A0ABP8WLT2_9PSEU</name>
<dbReference type="Pfam" id="PF02082">
    <property type="entry name" value="Rrf2"/>
    <property type="match status" value="1"/>
</dbReference>
<accession>A0ABP8WLT2</accession>
<protein>
    <submittedName>
        <fullName evidence="1">Rrf2 family transcriptional regulator</fullName>
    </submittedName>
</protein>
<comment type="caution">
    <text evidence="1">The sequence shown here is derived from an EMBL/GenBank/DDBJ whole genome shotgun (WGS) entry which is preliminary data.</text>
</comment>
<dbReference type="NCBIfam" id="TIGR00738">
    <property type="entry name" value="rrf2_super"/>
    <property type="match status" value="1"/>
</dbReference>
<dbReference type="InterPro" id="IPR000944">
    <property type="entry name" value="Tscrpt_reg_Rrf2"/>
</dbReference>
<dbReference type="InterPro" id="IPR030489">
    <property type="entry name" value="TR_Rrf2-type_CS"/>
</dbReference>
<dbReference type="PROSITE" id="PS51197">
    <property type="entry name" value="HTH_RRF2_2"/>
    <property type="match status" value="1"/>
</dbReference>
<evidence type="ECO:0000313" key="2">
    <source>
        <dbReference type="Proteomes" id="UP001500325"/>
    </source>
</evidence>
<keyword evidence="2" id="KW-1185">Reference proteome</keyword>
<proteinExistence type="predicted"/>
<dbReference type="Gene3D" id="1.10.10.10">
    <property type="entry name" value="Winged helix-like DNA-binding domain superfamily/Winged helix DNA-binding domain"/>
    <property type="match status" value="1"/>
</dbReference>
<dbReference type="PANTHER" id="PTHR33221:SF13">
    <property type="entry name" value="TRANSCRIPTIONAL REGULATOR-RELATED"/>
    <property type="match status" value="1"/>
</dbReference>
<sequence>MVKLSGGVEWALHCCVVLSAATEPTPATKLAELHDVSPSYLAKHLQSLSGAGLIHSTQGKSGGYLLTRSAADITVLQIVEAIDGATPAFRCTEVRQRGPLAASAESCTIPCGIARVMGDADRAWRESLGAVTVADLADELSSTAGPATLPRVNRWLQTGT</sequence>
<gene>
    <name evidence="1" type="ORF">GCM10023215_30130</name>
</gene>
<dbReference type="PROSITE" id="PS01332">
    <property type="entry name" value="HTH_RRF2_1"/>
    <property type="match status" value="1"/>
</dbReference>
<dbReference type="InterPro" id="IPR036390">
    <property type="entry name" value="WH_DNA-bd_sf"/>
</dbReference>
<dbReference type="EMBL" id="BAABIC010000009">
    <property type="protein sequence ID" value="GAA4691238.1"/>
    <property type="molecule type" value="Genomic_DNA"/>
</dbReference>
<dbReference type="InterPro" id="IPR036388">
    <property type="entry name" value="WH-like_DNA-bd_sf"/>
</dbReference>
<dbReference type="SUPFAM" id="SSF46785">
    <property type="entry name" value="Winged helix' DNA-binding domain"/>
    <property type="match status" value="1"/>
</dbReference>
<dbReference type="Proteomes" id="UP001500325">
    <property type="component" value="Unassembled WGS sequence"/>
</dbReference>
<organism evidence="1 2">
    <name type="scientific">Pseudonocardia yuanmonensis</name>
    <dbReference type="NCBI Taxonomy" id="1095914"/>
    <lineage>
        <taxon>Bacteria</taxon>
        <taxon>Bacillati</taxon>
        <taxon>Actinomycetota</taxon>
        <taxon>Actinomycetes</taxon>
        <taxon>Pseudonocardiales</taxon>
        <taxon>Pseudonocardiaceae</taxon>
        <taxon>Pseudonocardia</taxon>
    </lineage>
</organism>
<reference evidence="2" key="1">
    <citation type="journal article" date="2019" name="Int. J. Syst. Evol. Microbiol.">
        <title>The Global Catalogue of Microorganisms (GCM) 10K type strain sequencing project: providing services to taxonomists for standard genome sequencing and annotation.</title>
        <authorList>
            <consortium name="The Broad Institute Genomics Platform"/>
            <consortium name="The Broad Institute Genome Sequencing Center for Infectious Disease"/>
            <person name="Wu L."/>
            <person name="Ma J."/>
        </authorList>
    </citation>
    <scope>NUCLEOTIDE SEQUENCE [LARGE SCALE GENOMIC DNA]</scope>
    <source>
        <strain evidence="2">JCM 18055</strain>
    </source>
</reference>